<feature type="region of interest" description="Disordered" evidence="1">
    <location>
        <begin position="1"/>
        <end position="72"/>
    </location>
</feature>
<proteinExistence type="predicted"/>
<sequence length="229" mass="23369">MTDPSSGAPGPHQPSGWPPAQQPPAPGWPPPGSPPAGPPPPGAPYPGHFGGPPHPAYPAPFPAAPHPAPGKRSGAGRVVVVLLAVGALLLGLCCCGAFTYNGWYQPRQLQEQRKEMVADAGVPAGFTSAGVGADENTAGATYKLVCQRGTCPVDVAQSLQAWLANAGLPITVERMRTCLADPGTPSCGVFTWKRDGFSVTATVVSVLPRGGRSSVDGSVTVTLSVGWHD</sequence>
<organism evidence="3 4">
    <name type="scientific">Micromonospora halotolerans</name>
    <dbReference type="NCBI Taxonomy" id="709879"/>
    <lineage>
        <taxon>Bacteria</taxon>
        <taxon>Bacillati</taxon>
        <taxon>Actinomycetota</taxon>
        <taxon>Actinomycetes</taxon>
        <taxon>Micromonosporales</taxon>
        <taxon>Micromonosporaceae</taxon>
        <taxon>Micromonospora</taxon>
    </lineage>
</organism>
<dbReference type="RefSeq" id="WP_313722743.1">
    <property type="nucleotide sequence ID" value="NZ_CP134876.1"/>
</dbReference>
<dbReference type="Proteomes" id="UP001303001">
    <property type="component" value="Chromosome"/>
</dbReference>
<keyword evidence="4" id="KW-1185">Reference proteome</keyword>
<gene>
    <name evidence="3" type="ORF">RMN56_05500</name>
</gene>
<reference evidence="3 4" key="1">
    <citation type="submission" date="2023-09" db="EMBL/GenBank/DDBJ databases">
        <title>Micromonospora halotolerans DSM 45598 genome sequence.</title>
        <authorList>
            <person name="Mo P."/>
        </authorList>
    </citation>
    <scope>NUCLEOTIDE SEQUENCE [LARGE SCALE GENOMIC DNA]</scope>
    <source>
        <strain evidence="3 4">DSM 45598</strain>
    </source>
</reference>
<keyword evidence="2" id="KW-1133">Transmembrane helix</keyword>
<keyword evidence="2" id="KW-0472">Membrane</keyword>
<feature type="compositionally biased region" description="Pro residues" evidence="1">
    <location>
        <begin position="52"/>
        <end position="68"/>
    </location>
</feature>
<feature type="transmembrane region" description="Helical" evidence="2">
    <location>
        <begin position="78"/>
        <end position="103"/>
    </location>
</feature>
<evidence type="ECO:0000256" key="2">
    <source>
        <dbReference type="SAM" id="Phobius"/>
    </source>
</evidence>
<dbReference type="EMBL" id="CP134876">
    <property type="protein sequence ID" value="WNM40801.1"/>
    <property type="molecule type" value="Genomic_DNA"/>
</dbReference>
<keyword evidence="2" id="KW-0812">Transmembrane</keyword>
<name>A0ABY9ZZP7_9ACTN</name>
<evidence type="ECO:0000313" key="3">
    <source>
        <dbReference type="EMBL" id="WNM40801.1"/>
    </source>
</evidence>
<feature type="compositionally biased region" description="Pro residues" evidence="1">
    <location>
        <begin position="16"/>
        <end position="44"/>
    </location>
</feature>
<accession>A0ABY9ZZP7</accession>
<protein>
    <submittedName>
        <fullName evidence="3">Uncharacterized protein</fullName>
    </submittedName>
</protein>
<evidence type="ECO:0000256" key="1">
    <source>
        <dbReference type="SAM" id="MobiDB-lite"/>
    </source>
</evidence>
<evidence type="ECO:0000313" key="4">
    <source>
        <dbReference type="Proteomes" id="UP001303001"/>
    </source>
</evidence>